<dbReference type="PANTHER" id="PTHR44167:SF30">
    <property type="entry name" value="PHOSPHORYLASE KINASE"/>
    <property type="match status" value="1"/>
</dbReference>
<proteinExistence type="predicted"/>
<evidence type="ECO:0008006" key="6">
    <source>
        <dbReference type="Google" id="ProtNLM"/>
    </source>
</evidence>
<dbReference type="AlphaFoldDB" id="A0A2S7U501"/>
<dbReference type="GO" id="GO:0005524">
    <property type="term" value="F:ATP binding"/>
    <property type="evidence" value="ECO:0007669"/>
    <property type="project" value="InterPro"/>
</dbReference>
<dbReference type="SMART" id="SM00332">
    <property type="entry name" value="PP2Cc"/>
    <property type="match status" value="1"/>
</dbReference>
<dbReference type="PROSITE" id="PS51746">
    <property type="entry name" value="PPM_2"/>
    <property type="match status" value="1"/>
</dbReference>
<dbReference type="CDD" id="cd00143">
    <property type="entry name" value="PP2Cc"/>
    <property type="match status" value="1"/>
</dbReference>
<keyword evidence="1" id="KW-0472">Membrane</keyword>
<dbReference type="SMART" id="SM00331">
    <property type="entry name" value="PP2C_SIG"/>
    <property type="match status" value="1"/>
</dbReference>
<dbReference type="PROSITE" id="PS50011">
    <property type="entry name" value="PROTEIN_KINASE_DOM"/>
    <property type="match status" value="1"/>
</dbReference>
<evidence type="ECO:0000313" key="4">
    <source>
        <dbReference type="EMBL" id="PQJ30085.1"/>
    </source>
</evidence>
<reference evidence="4 5" key="1">
    <citation type="submission" date="2016-12" db="EMBL/GenBank/DDBJ databases">
        <title>Study of bacterial adaptation to deep sea.</title>
        <authorList>
            <person name="Song J."/>
            <person name="Yoshizawa S."/>
            <person name="Kogure K."/>
        </authorList>
    </citation>
    <scope>NUCLEOTIDE SEQUENCE [LARGE SCALE GENOMIC DNA]</scope>
    <source>
        <strain evidence="4 5">SAORIC-165</strain>
    </source>
</reference>
<feature type="transmembrane region" description="Helical" evidence="1">
    <location>
        <begin position="560"/>
        <end position="580"/>
    </location>
</feature>
<dbReference type="CDD" id="cd14014">
    <property type="entry name" value="STKc_PknB_like"/>
    <property type="match status" value="1"/>
</dbReference>
<feature type="domain" description="Protein kinase" evidence="2">
    <location>
        <begin position="275"/>
        <end position="546"/>
    </location>
</feature>
<dbReference type="SMART" id="SM00220">
    <property type="entry name" value="S_TKc"/>
    <property type="match status" value="1"/>
</dbReference>
<accession>A0A2S7U501</accession>
<keyword evidence="1" id="KW-1133">Transmembrane helix</keyword>
<dbReference type="Gene3D" id="1.10.510.10">
    <property type="entry name" value="Transferase(Phosphotransferase) domain 1"/>
    <property type="match status" value="1"/>
</dbReference>
<dbReference type="InterPro" id="IPR011009">
    <property type="entry name" value="Kinase-like_dom_sf"/>
</dbReference>
<dbReference type="SUPFAM" id="SSF56112">
    <property type="entry name" value="Protein kinase-like (PK-like)"/>
    <property type="match status" value="1"/>
</dbReference>
<evidence type="ECO:0000259" key="2">
    <source>
        <dbReference type="PROSITE" id="PS50011"/>
    </source>
</evidence>
<protein>
    <recommendedName>
        <fullName evidence="6">Serine/threonine protein kinase</fullName>
    </recommendedName>
</protein>
<dbReference type="InterPro" id="IPR000719">
    <property type="entry name" value="Prot_kinase_dom"/>
</dbReference>
<dbReference type="PANTHER" id="PTHR44167">
    <property type="entry name" value="OVARIAN-SPECIFIC SERINE/THREONINE-PROTEIN KINASE LOK-RELATED"/>
    <property type="match status" value="1"/>
</dbReference>
<feature type="domain" description="PPM-type phosphatase" evidence="3">
    <location>
        <begin position="14"/>
        <end position="242"/>
    </location>
</feature>
<gene>
    <name evidence="4" type="ORF">BSZ32_17440</name>
</gene>
<dbReference type="OrthoDB" id="9801841at2"/>
<dbReference type="InterPro" id="IPR036457">
    <property type="entry name" value="PPM-type-like_dom_sf"/>
</dbReference>
<evidence type="ECO:0000256" key="1">
    <source>
        <dbReference type="SAM" id="Phobius"/>
    </source>
</evidence>
<evidence type="ECO:0000313" key="5">
    <source>
        <dbReference type="Proteomes" id="UP000239907"/>
    </source>
</evidence>
<dbReference type="GO" id="GO:0004674">
    <property type="term" value="F:protein serine/threonine kinase activity"/>
    <property type="evidence" value="ECO:0007669"/>
    <property type="project" value="TreeGrafter"/>
</dbReference>
<keyword evidence="1" id="KW-0812">Transmembrane</keyword>
<evidence type="ECO:0000259" key="3">
    <source>
        <dbReference type="PROSITE" id="PS51746"/>
    </source>
</evidence>
<organism evidence="4 5">
    <name type="scientific">Rubritalea profundi</name>
    <dbReference type="NCBI Taxonomy" id="1658618"/>
    <lineage>
        <taxon>Bacteria</taxon>
        <taxon>Pseudomonadati</taxon>
        <taxon>Verrucomicrobiota</taxon>
        <taxon>Verrucomicrobiia</taxon>
        <taxon>Verrucomicrobiales</taxon>
        <taxon>Rubritaleaceae</taxon>
        <taxon>Rubritalea</taxon>
    </lineage>
</organism>
<dbReference type="Pfam" id="PF13672">
    <property type="entry name" value="PP2C_2"/>
    <property type="match status" value="1"/>
</dbReference>
<dbReference type="SUPFAM" id="SSF81606">
    <property type="entry name" value="PP2C-like"/>
    <property type="match status" value="1"/>
</dbReference>
<name>A0A2S7U501_9BACT</name>
<comment type="caution">
    <text evidence="4">The sequence shown here is derived from an EMBL/GenBank/DDBJ whole genome shotgun (WGS) entry which is preliminary data.</text>
</comment>
<dbReference type="EMBL" id="MQWA01000001">
    <property type="protein sequence ID" value="PQJ30085.1"/>
    <property type="molecule type" value="Genomic_DNA"/>
</dbReference>
<dbReference type="InterPro" id="IPR001932">
    <property type="entry name" value="PPM-type_phosphatase-like_dom"/>
</dbReference>
<sequence length="583" mass="65246">MIPQSLTEVALKISVGQCSRAGLKLQNEDCTGVHVPDPASLYTKGIAAVIADGVSAASGGKIAARMCVQSFISDYYSTPDSWSVKTSGQRVLTALNRWLYSQGHSEGLANEKGYLSTHSSIVVSSNTAHIFHIGDSRIYRMRGGDIEQMTNDHSTQISKKTTYLSRAMGLNLNPKVDFKEFGVEVGDIFLMSTDGVHEWLRDEQLAQFVDGHDSLDEAASNIVDAALAAGSSDNVTCLLVRVDEVPKANHEEIQRFLRERPFPPLLYPGMTMDGLEVEEILFESPRSQLYKVRDTVTGEGFVMKTPSPNYIDDPAYIERFVAEEWIGRRVDHKNLIKLIERPQKATFLYYLMEEVKGETLAQWMDGHKGDVDTLKVVRVIEQVVSGVRALHRKETIHQDLKLDNIMFADGMRPVVIDYGSCRVESLHGKNTGVEQPTALGTIDFSAPEYRLEMESSIGVRSDQFSIAMIAYHLLTGGKCPYGDKWTKARTYSDFSELIHTPAFKHKPMVPVWIDGALRKALSIHAESRYTSMSEFVADLKEPNPLFIESRHMPLMERDPLSFWKTVSGVLFVIVLLLLFLSDR</sequence>
<keyword evidence="5" id="KW-1185">Reference proteome</keyword>
<dbReference type="Gene3D" id="3.60.40.10">
    <property type="entry name" value="PPM-type phosphatase domain"/>
    <property type="match status" value="1"/>
</dbReference>
<dbReference type="RefSeq" id="WP_105044607.1">
    <property type="nucleotide sequence ID" value="NZ_MQWA01000001.1"/>
</dbReference>
<dbReference type="Pfam" id="PF00069">
    <property type="entry name" value="Pkinase"/>
    <property type="match status" value="1"/>
</dbReference>
<dbReference type="Proteomes" id="UP000239907">
    <property type="component" value="Unassembled WGS sequence"/>
</dbReference>